<keyword evidence="2" id="KW-1185">Reference proteome</keyword>
<comment type="caution">
    <text evidence="1">The sequence shown here is derived from an EMBL/GenBank/DDBJ whole genome shotgun (WGS) entry which is preliminary data.</text>
</comment>
<proteinExistence type="predicted"/>
<evidence type="ECO:0000313" key="2">
    <source>
        <dbReference type="Proteomes" id="UP001324427"/>
    </source>
</evidence>
<reference evidence="1 2" key="1">
    <citation type="submission" date="2021-11" db="EMBL/GenBank/DDBJ databases">
        <title>Black yeast isolated from Biological Soil Crust.</title>
        <authorList>
            <person name="Kurbessoian T."/>
        </authorList>
    </citation>
    <scope>NUCLEOTIDE SEQUENCE [LARGE SCALE GENOMIC DNA]</scope>
    <source>
        <strain evidence="1 2">CCFEE 5522</strain>
    </source>
</reference>
<dbReference type="Proteomes" id="UP001324427">
    <property type="component" value="Unassembled WGS sequence"/>
</dbReference>
<protein>
    <submittedName>
        <fullName evidence="1">Uncharacterized protein</fullName>
    </submittedName>
</protein>
<organism evidence="1 2">
    <name type="scientific">Oleoguttula mirabilis</name>
    <dbReference type="NCBI Taxonomy" id="1507867"/>
    <lineage>
        <taxon>Eukaryota</taxon>
        <taxon>Fungi</taxon>
        <taxon>Dikarya</taxon>
        <taxon>Ascomycota</taxon>
        <taxon>Pezizomycotina</taxon>
        <taxon>Dothideomycetes</taxon>
        <taxon>Dothideomycetidae</taxon>
        <taxon>Mycosphaerellales</taxon>
        <taxon>Teratosphaeriaceae</taxon>
        <taxon>Oleoguttula</taxon>
    </lineage>
</organism>
<evidence type="ECO:0000313" key="1">
    <source>
        <dbReference type="EMBL" id="KAK4543924.1"/>
    </source>
</evidence>
<dbReference type="EMBL" id="JAVFHQ010000028">
    <property type="protein sequence ID" value="KAK4543924.1"/>
    <property type="molecule type" value="Genomic_DNA"/>
</dbReference>
<gene>
    <name evidence="1" type="ORF">LTR36_004698</name>
</gene>
<dbReference type="AlphaFoldDB" id="A0AAV9JF29"/>
<accession>A0AAV9JF29</accession>
<name>A0AAV9JF29_9PEZI</name>
<sequence length="510" mass="57131">MLRAKPFGQKLFSRHRDFNSANSYNSVVGAIDRYNIQPKPPQLIKRHFDLAILSVNKQLHDEAKEYLFKAHTFILVTHKWLTFGGAEGPLQHHKLPVITNVSKTAMNFKNTSLHLDLSCDSGAWAPDAGQQGVLIAQPGAFIITETEFGMFCRILQRRFFNMRSKAVYLDSKPTEDALSRRPVVSCNDSWQAPLVTTNVKFITPSAVESARSSRETSMARILQENLRGACQAVQLEAYSQGSIAAKAMVRSMSPDIIRIKALAYSLLLVVSETKDTADELAKRGSWRSAVALYFQLVQDTAVMSVFAPAFKSGVEAARRCPEYANHILQIATTVCDAALTGGWILLRQHDIPRARALAFQPWTIYGKLIAEIRQTFTPLYEDDEEPRNERALAYFHTVTKEHDWHSQEGLHALGERLSNMLSEAPNSAYVAHDLDLVRELLRTAQRTTLTEQLDRPSLCALPLHYFSSKVTNSIPAPIFTDWYPDDLSKDEQSAVHALQGSEGMPRGVFA</sequence>